<dbReference type="AlphaFoldDB" id="A0A6A8M971"/>
<dbReference type="Gene3D" id="3.40.50.300">
    <property type="entry name" value="P-loop containing nucleotide triphosphate hydrolases"/>
    <property type="match status" value="1"/>
</dbReference>
<keyword evidence="9 16" id="KW-1133">Transmembrane helix</keyword>
<dbReference type="SUPFAM" id="SSF52540">
    <property type="entry name" value="P-loop containing nucleoside triphosphate hydrolases"/>
    <property type="match status" value="1"/>
</dbReference>
<evidence type="ECO:0000313" key="18">
    <source>
        <dbReference type="EMBL" id="MST69008.1"/>
    </source>
</evidence>
<dbReference type="InterPro" id="IPR036388">
    <property type="entry name" value="WH-like_DNA-bd_sf"/>
</dbReference>
<feature type="compositionally biased region" description="Basic residues" evidence="15">
    <location>
        <begin position="7"/>
        <end position="21"/>
    </location>
</feature>
<name>A0A6A8M971_9FIRM</name>
<evidence type="ECO:0000256" key="10">
    <source>
        <dbReference type="ARBA" id="ARBA00023125"/>
    </source>
</evidence>
<accession>A0A6A8M971</accession>
<keyword evidence="3" id="KW-1003">Cell membrane</keyword>
<evidence type="ECO:0000256" key="16">
    <source>
        <dbReference type="SAM" id="Phobius"/>
    </source>
</evidence>
<feature type="domain" description="FtsK" evidence="17">
    <location>
        <begin position="582"/>
        <end position="774"/>
    </location>
</feature>
<evidence type="ECO:0000256" key="4">
    <source>
        <dbReference type="ARBA" id="ARBA00022618"/>
    </source>
</evidence>
<dbReference type="RefSeq" id="WP_154572483.1">
    <property type="nucleotide sequence ID" value="NZ_VUNB01000004.1"/>
</dbReference>
<dbReference type="CDD" id="cd01127">
    <property type="entry name" value="TrwB_TraG_TraD_VirD4"/>
    <property type="match status" value="1"/>
</dbReference>
<dbReference type="InterPro" id="IPR018541">
    <property type="entry name" value="Ftsk_gamma"/>
</dbReference>
<evidence type="ECO:0000256" key="2">
    <source>
        <dbReference type="ARBA" id="ARBA00006474"/>
    </source>
</evidence>
<evidence type="ECO:0000256" key="9">
    <source>
        <dbReference type="ARBA" id="ARBA00022989"/>
    </source>
</evidence>
<evidence type="ECO:0000256" key="13">
    <source>
        <dbReference type="ARBA" id="ARBA00024986"/>
    </source>
</evidence>
<evidence type="ECO:0000256" key="8">
    <source>
        <dbReference type="ARBA" id="ARBA00022840"/>
    </source>
</evidence>
<feature type="compositionally biased region" description="Low complexity" evidence="15">
    <location>
        <begin position="374"/>
        <end position="388"/>
    </location>
</feature>
<evidence type="ECO:0000256" key="7">
    <source>
        <dbReference type="ARBA" id="ARBA00022829"/>
    </source>
</evidence>
<dbReference type="PANTHER" id="PTHR22683">
    <property type="entry name" value="SPORULATION PROTEIN RELATED"/>
    <property type="match status" value="1"/>
</dbReference>
<keyword evidence="8 14" id="KW-0067">ATP-binding</keyword>
<feature type="transmembrane region" description="Helical" evidence="16">
    <location>
        <begin position="62"/>
        <end position="81"/>
    </location>
</feature>
<feature type="compositionally biased region" description="Basic and acidic residues" evidence="15">
    <location>
        <begin position="944"/>
        <end position="960"/>
    </location>
</feature>
<comment type="caution">
    <text evidence="18">The sequence shown here is derived from an EMBL/GenBank/DDBJ whole genome shotgun (WGS) entry which is preliminary data.</text>
</comment>
<evidence type="ECO:0000256" key="6">
    <source>
        <dbReference type="ARBA" id="ARBA00022741"/>
    </source>
</evidence>
<reference evidence="18" key="1">
    <citation type="submission" date="2019-09" db="EMBL/GenBank/DDBJ databases">
        <title>In-depth cultivation of the pig gut microbiome towards novel bacterial diversity and tailored functional studies.</title>
        <authorList>
            <person name="Wylensek D."/>
            <person name="Hitch T.C.A."/>
            <person name="Clavel T."/>
        </authorList>
    </citation>
    <scope>NUCLEOTIDE SEQUENCE</scope>
    <source>
        <strain evidence="18">RF-744-FAT-WT-3</strain>
    </source>
</reference>
<gene>
    <name evidence="18" type="ORF">FYJ66_05310</name>
</gene>
<dbReference type="InterPro" id="IPR025199">
    <property type="entry name" value="FtsK_4TM"/>
</dbReference>
<dbReference type="InterPro" id="IPR002543">
    <property type="entry name" value="FtsK_dom"/>
</dbReference>
<evidence type="ECO:0000256" key="11">
    <source>
        <dbReference type="ARBA" id="ARBA00023136"/>
    </source>
</evidence>
<keyword evidence="6 14" id="KW-0547">Nucleotide-binding</keyword>
<evidence type="ECO:0000256" key="14">
    <source>
        <dbReference type="PROSITE-ProRule" id="PRU00289"/>
    </source>
</evidence>
<feature type="compositionally biased region" description="Low complexity" evidence="15">
    <location>
        <begin position="396"/>
        <end position="414"/>
    </location>
</feature>
<dbReference type="InterPro" id="IPR036390">
    <property type="entry name" value="WH_DNA-bd_sf"/>
</dbReference>
<dbReference type="PANTHER" id="PTHR22683:SF41">
    <property type="entry name" value="DNA TRANSLOCASE FTSK"/>
    <property type="match status" value="1"/>
</dbReference>
<dbReference type="Pfam" id="PF17854">
    <property type="entry name" value="FtsK_alpha"/>
    <property type="match status" value="1"/>
</dbReference>
<dbReference type="InterPro" id="IPR041027">
    <property type="entry name" value="FtsK_alpha"/>
</dbReference>
<dbReference type="InterPro" id="IPR050206">
    <property type="entry name" value="FtsK/SpoIIIE/SftA"/>
</dbReference>
<evidence type="ECO:0000256" key="3">
    <source>
        <dbReference type="ARBA" id="ARBA00022475"/>
    </source>
</evidence>
<evidence type="ECO:0000256" key="5">
    <source>
        <dbReference type="ARBA" id="ARBA00022692"/>
    </source>
</evidence>
<dbReference type="Pfam" id="PF13491">
    <property type="entry name" value="FtsK_4TM"/>
    <property type="match status" value="1"/>
</dbReference>
<feature type="region of interest" description="Disordered" evidence="15">
    <location>
        <begin position="332"/>
        <end position="414"/>
    </location>
</feature>
<dbReference type="PROSITE" id="PS50901">
    <property type="entry name" value="FTSK"/>
    <property type="match status" value="1"/>
</dbReference>
<proteinExistence type="inferred from homology"/>
<comment type="subcellular location">
    <subcellularLocation>
        <location evidence="1">Cell membrane</location>
        <topology evidence="1">Multi-pass membrane protein</topology>
    </subcellularLocation>
</comment>
<evidence type="ECO:0000256" key="12">
    <source>
        <dbReference type="ARBA" id="ARBA00023306"/>
    </source>
</evidence>
<feature type="transmembrane region" description="Helical" evidence="16">
    <location>
        <begin position="193"/>
        <end position="213"/>
    </location>
</feature>
<dbReference type="SUPFAM" id="SSF46785">
    <property type="entry name" value="Winged helix' DNA-binding domain"/>
    <property type="match status" value="1"/>
</dbReference>
<evidence type="ECO:0000256" key="15">
    <source>
        <dbReference type="SAM" id="MobiDB-lite"/>
    </source>
</evidence>
<dbReference type="EMBL" id="VUNB01000004">
    <property type="protein sequence ID" value="MST69008.1"/>
    <property type="molecule type" value="Genomic_DNA"/>
</dbReference>
<keyword evidence="5 16" id="KW-0812">Transmembrane</keyword>
<feature type="region of interest" description="Disordered" evidence="15">
    <location>
        <begin position="294"/>
        <end position="317"/>
    </location>
</feature>
<dbReference type="GO" id="GO:0051301">
    <property type="term" value="P:cell division"/>
    <property type="evidence" value="ECO:0007669"/>
    <property type="project" value="UniProtKB-KW"/>
</dbReference>
<sequence>MAESKKRSPGRPKGSKNKSTSKAKSSGRTSEKALAEADLTRAEDIRKMQEQRRAHNKLMDEIWAVTIFALGIFLVITTQFNTTGAFGDAIHDILRGLFGIMTYVLPYIMMFFAVLVFMNKMQHVNPRTVSFSAVIYIMLCVLNSARYINPSRPDFSLDALGKYYSDSLHDRSAGVIGMEIGNILVKLIGMPGLYILALTLIFISILFVVNTPISTQLSSFKEKREEKKLLKEMEIRSRASDEDTLSDEELRKNFSAELSRYGGEGISDQRDYLSELLKDEKSRKKILEYMNDDSTVKDGEGLTSNTGKKGLVQGQGPAAGHGLGGVISSIAGSVKEKKTGLEGSSSSSSDNEEKAGVSSGLGLGGLKKADTKAKLTGLEPDQQSAPEVPAAPSPSVPESEPEPAQIPAAAAAVSPVLKTKAEPATEADRKEIEKEIAAGQGKYAGYVLPPVDLLKKPVNSGVSASESDLQAKADQLETTLRNFNVDAHVINVTQGASVTRYEVQPAVGVKVSSIVKLSDDIALNMRAKSIRIEAPIPGKAAVGIEVENSNPAPVLVRELIDSEEFRRAKSKISFAVGKDISGNNIVADLKDMPHLLIAGATGSGKSVCINTMIASILYKATPDQVKLVLIDPKVVELEIYNDIPHMLIPVVTDPKKAAAALNWAVNEMNNRYHSFAEHRVRDLESYNKKLAEEGETDKILPQIVIIVDELADLMMTASNQVDEAIMRLAQKARAAGMHLVLATQRPSVDVVTGVIKANIPSRIALSVSSSFDSRTIIDIGGAEKLLGKGDMLFKPVNKNKPVRIQGPYISDKEISNLVEYVKEQGGGAEYNHKVIDTIESPESADNVQASDELTDEAIEFILHQKQASVSMLQRRFRIGYNRAARIIDEIEAMGIIGPSDGSRPRQVLMTEEEYARRESGDGEGQYAGNLTEEPEDPAEEEDIFTEKSDLEDGDQTRVSEETEDQNNE</sequence>
<dbReference type="GO" id="GO:0005886">
    <property type="term" value="C:plasma membrane"/>
    <property type="evidence" value="ECO:0007669"/>
    <property type="project" value="UniProtKB-SubCell"/>
</dbReference>
<dbReference type="SMART" id="SM00843">
    <property type="entry name" value="Ftsk_gamma"/>
    <property type="match status" value="1"/>
</dbReference>
<keyword evidence="11 16" id="KW-0472">Membrane</keyword>
<protein>
    <submittedName>
        <fullName evidence="18">DNA translocase FtsK</fullName>
    </submittedName>
</protein>
<feature type="compositionally biased region" description="Acidic residues" evidence="15">
    <location>
        <begin position="932"/>
        <end position="943"/>
    </location>
</feature>
<evidence type="ECO:0000256" key="1">
    <source>
        <dbReference type="ARBA" id="ARBA00004651"/>
    </source>
</evidence>
<organism evidence="18">
    <name type="scientific">Baileyella intestinalis</name>
    <dbReference type="NCBI Taxonomy" id="2606709"/>
    <lineage>
        <taxon>Bacteria</taxon>
        <taxon>Bacillati</taxon>
        <taxon>Bacillota</taxon>
        <taxon>Clostridia</taxon>
        <taxon>Peptostreptococcales</taxon>
        <taxon>Anaerovoracaceae</taxon>
        <taxon>Baileyella</taxon>
    </lineage>
</organism>
<dbReference type="Gene3D" id="1.10.10.10">
    <property type="entry name" value="Winged helix-like DNA-binding domain superfamily/Winged helix DNA-binding domain"/>
    <property type="match status" value="1"/>
</dbReference>
<evidence type="ECO:0000259" key="17">
    <source>
        <dbReference type="PROSITE" id="PS50901"/>
    </source>
</evidence>
<feature type="binding site" evidence="14">
    <location>
        <begin position="599"/>
        <end position="606"/>
    </location>
    <ligand>
        <name>ATP</name>
        <dbReference type="ChEBI" id="CHEBI:30616"/>
    </ligand>
</feature>
<comment type="function">
    <text evidence="13">Essential cell division protein that coordinates cell division and chromosome segregation. The N-terminus is involved in assembly of the cell-division machinery. The C-terminus functions as a DNA motor that moves dsDNA in an ATP-dependent manner towards the dif recombination site, which is located within the replication terminus region. Required for activation of the Xer recombinase, allowing activation of chromosome unlinking by recombination.</text>
</comment>
<dbReference type="Pfam" id="PF01580">
    <property type="entry name" value="FtsK_SpoIIIE"/>
    <property type="match status" value="1"/>
</dbReference>
<comment type="similarity">
    <text evidence="2">Belongs to the FtsK/SpoIIIE/SftA family.</text>
</comment>
<dbReference type="Gene3D" id="3.30.980.40">
    <property type="match status" value="1"/>
</dbReference>
<dbReference type="Pfam" id="PF09397">
    <property type="entry name" value="FtsK_gamma"/>
    <property type="match status" value="1"/>
</dbReference>
<keyword evidence="12" id="KW-0131">Cell cycle</keyword>
<dbReference type="InterPro" id="IPR027417">
    <property type="entry name" value="P-loop_NTPase"/>
</dbReference>
<feature type="region of interest" description="Disordered" evidence="15">
    <location>
        <begin position="1"/>
        <end position="34"/>
    </location>
</feature>
<keyword evidence="10" id="KW-0238">DNA-binding</keyword>
<keyword evidence="7" id="KW-0159">Chromosome partition</keyword>
<keyword evidence="4" id="KW-0132">Cell division</keyword>
<feature type="region of interest" description="Disordered" evidence="15">
    <location>
        <begin position="912"/>
        <end position="968"/>
    </location>
</feature>
<feature type="transmembrane region" description="Helical" evidence="16">
    <location>
        <begin position="93"/>
        <end position="117"/>
    </location>
</feature>
<dbReference type="GO" id="GO:0007059">
    <property type="term" value="P:chromosome segregation"/>
    <property type="evidence" value="ECO:0007669"/>
    <property type="project" value="UniProtKB-KW"/>
</dbReference>
<dbReference type="GO" id="GO:0003677">
    <property type="term" value="F:DNA binding"/>
    <property type="evidence" value="ECO:0007669"/>
    <property type="project" value="UniProtKB-KW"/>
</dbReference>
<dbReference type="GO" id="GO:0005524">
    <property type="term" value="F:ATP binding"/>
    <property type="evidence" value="ECO:0007669"/>
    <property type="project" value="UniProtKB-UniRule"/>
</dbReference>